<proteinExistence type="predicted"/>
<dbReference type="EMBL" id="JAESJJ010000012">
    <property type="protein sequence ID" value="MBL3609218.1"/>
    <property type="molecule type" value="Genomic_DNA"/>
</dbReference>
<organism evidence="4 5">
    <name type="scientific">Rhodovulum sulfidophilum</name>
    <name type="common">Rhodobacter sulfidophilus</name>
    <dbReference type="NCBI Taxonomy" id="35806"/>
    <lineage>
        <taxon>Bacteria</taxon>
        <taxon>Pseudomonadati</taxon>
        <taxon>Pseudomonadota</taxon>
        <taxon>Alphaproteobacteria</taxon>
        <taxon>Rhodobacterales</taxon>
        <taxon>Paracoccaceae</taxon>
        <taxon>Rhodovulum</taxon>
    </lineage>
</organism>
<accession>A0ABS1RU97</accession>
<comment type="caution">
    <text evidence="4">The sequence shown here is derived from an EMBL/GenBank/DDBJ whole genome shotgun (WGS) entry which is preliminary data.</text>
</comment>
<keyword evidence="5" id="KW-1185">Reference proteome</keyword>
<dbReference type="Pfam" id="PF07290">
    <property type="entry name" value="YqiJ_OB"/>
    <property type="match status" value="1"/>
</dbReference>
<evidence type="ECO:0000313" key="5">
    <source>
        <dbReference type="Proteomes" id="UP000604473"/>
    </source>
</evidence>
<name>A0ABS1RU97_RHOSU</name>
<reference evidence="4 5" key="1">
    <citation type="submission" date="2021-01" db="EMBL/GenBank/DDBJ databases">
        <title>Draft genomes of Rhodovulum sulfidophilum.</title>
        <authorList>
            <person name="Guzman M.S."/>
        </authorList>
    </citation>
    <scope>NUCLEOTIDE SEQUENCE [LARGE SCALE GENOMIC DNA]</scope>
    <source>
        <strain evidence="4 5">AB35</strain>
    </source>
</reference>
<sequence>MTGTYGFFGVFLSPQLVPFTTALVLLAGMLVLELGFALMGGTLLGMGGSPDGPDLLETDLPDPGALGLDPGIDPGEFELADPDGFSGASPADGGTGALGGVAALLGLGKMPLMIWLASVFMAFGIAGVAIQTAAYGLWAGLLPGGLVAIPSAALAILFTRSFGAVFARLLPRTETQSVRARHLGRRMGVVTQGTASRGRPAEVRVRDRYGNTHYLRAEPLRDEDSIPAGCEVLVMRHRPTGSFRLISLDN</sequence>
<protein>
    <submittedName>
        <fullName evidence="4">DUF1449 family protein</fullName>
    </submittedName>
</protein>
<keyword evidence="1" id="KW-0472">Membrane</keyword>
<evidence type="ECO:0000256" key="1">
    <source>
        <dbReference type="SAM" id="Phobius"/>
    </source>
</evidence>
<dbReference type="Proteomes" id="UP000604473">
    <property type="component" value="Unassembled WGS sequence"/>
</dbReference>
<dbReference type="InterPro" id="IPR048376">
    <property type="entry name" value="YqiJ_N"/>
</dbReference>
<keyword evidence="1" id="KW-1133">Transmembrane helix</keyword>
<feature type="transmembrane region" description="Helical" evidence="1">
    <location>
        <begin position="136"/>
        <end position="158"/>
    </location>
</feature>
<feature type="transmembrane region" description="Helical" evidence="1">
    <location>
        <begin position="112"/>
        <end position="130"/>
    </location>
</feature>
<evidence type="ECO:0000259" key="2">
    <source>
        <dbReference type="Pfam" id="PF07290"/>
    </source>
</evidence>
<evidence type="ECO:0000259" key="3">
    <source>
        <dbReference type="Pfam" id="PF21001"/>
    </source>
</evidence>
<feature type="transmembrane region" description="Helical" evidence="1">
    <location>
        <begin position="16"/>
        <end position="39"/>
    </location>
</feature>
<keyword evidence="1" id="KW-0812">Transmembrane</keyword>
<dbReference type="RefSeq" id="WP_202249183.1">
    <property type="nucleotide sequence ID" value="NZ_JAESJJ010000012.1"/>
</dbReference>
<feature type="domain" description="Inner membrane protein YqiJ N-terminal" evidence="3">
    <location>
        <begin position="17"/>
        <end position="160"/>
    </location>
</feature>
<dbReference type="Pfam" id="PF21001">
    <property type="entry name" value="YqiJ_N"/>
    <property type="match status" value="1"/>
</dbReference>
<gene>
    <name evidence="4" type="ORF">JMM60_10490</name>
</gene>
<evidence type="ECO:0000313" key="4">
    <source>
        <dbReference type="EMBL" id="MBL3609218.1"/>
    </source>
</evidence>
<dbReference type="InterPro" id="IPR010840">
    <property type="entry name" value="YqiJ_OB"/>
</dbReference>
<feature type="domain" description="Inner membrane protein YqiJ OB-fold" evidence="2">
    <location>
        <begin position="186"/>
        <end position="238"/>
    </location>
</feature>